<dbReference type="GO" id="GO:0006298">
    <property type="term" value="P:mismatch repair"/>
    <property type="evidence" value="ECO:0007669"/>
    <property type="project" value="TreeGrafter"/>
</dbReference>
<keyword evidence="19" id="KW-1185">Reference proteome</keyword>
<feature type="domain" description="RNase H type-2" evidence="17">
    <location>
        <begin position="10"/>
        <end position="194"/>
    </location>
</feature>
<dbReference type="InterPro" id="IPR022898">
    <property type="entry name" value="RNase_HII"/>
</dbReference>
<dbReference type="EMBL" id="AP019379">
    <property type="protein sequence ID" value="BBI01201.1"/>
    <property type="molecule type" value="Genomic_DNA"/>
</dbReference>
<comment type="cofactor">
    <cofactor evidence="14 15">
        <name>Mn(2+)</name>
        <dbReference type="ChEBI" id="CHEBI:29035"/>
    </cofactor>
    <cofactor evidence="14 15">
        <name>Mg(2+)</name>
        <dbReference type="ChEBI" id="CHEBI:18420"/>
    </cofactor>
    <text evidence="14 15">Manganese or magnesium. Binds 1 divalent metal ion per monomer in the absence of substrate. May bind a second metal ion after substrate binding.</text>
</comment>
<keyword evidence="11 14" id="KW-0255">Endonuclease</keyword>
<evidence type="ECO:0000256" key="12">
    <source>
        <dbReference type="ARBA" id="ARBA00022801"/>
    </source>
</evidence>
<evidence type="ECO:0000256" key="7">
    <source>
        <dbReference type="ARBA" id="ARBA00019179"/>
    </source>
</evidence>
<proteinExistence type="inferred from homology"/>
<accession>A0A455TA43</accession>
<feature type="binding site" evidence="14 15">
    <location>
        <position position="16"/>
    </location>
    <ligand>
        <name>a divalent metal cation</name>
        <dbReference type="ChEBI" id="CHEBI:60240"/>
    </ligand>
</feature>
<dbReference type="OrthoDB" id="9803420at2"/>
<evidence type="ECO:0000256" key="14">
    <source>
        <dbReference type="HAMAP-Rule" id="MF_00052"/>
    </source>
</evidence>
<evidence type="ECO:0000256" key="13">
    <source>
        <dbReference type="ARBA" id="ARBA00023211"/>
    </source>
</evidence>
<feature type="binding site" evidence="14 15">
    <location>
        <position position="17"/>
    </location>
    <ligand>
        <name>a divalent metal cation</name>
        <dbReference type="ChEBI" id="CHEBI:60240"/>
    </ligand>
</feature>
<dbReference type="InterPro" id="IPR024567">
    <property type="entry name" value="RNase_HII/HIII_dom"/>
</dbReference>
<dbReference type="InterPro" id="IPR001352">
    <property type="entry name" value="RNase_HII/HIII"/>
</dbReference>
<dbReference type="HAMAP" id="MF_00052_B">
    <property type="entry name" value="RNase_HII_B"/>
    <property type="match status" value="1"/>
</dbReference>
<evidence type="ECO:0000313" key="18">
    <source>
        <dbReference type="EMBL" id="BBI01201.1"/>
    </source>
</evidence>
<dbReference type="GO" id="GO:0030145">
    <property type="term" value="F:manganese ion binding"/>
    <property type="evidence" value="ECO:0007669"/>
    <property type="project" value="UniProtKB-UniRule"/>
</dbReference>
<dbReference type="RefSeq" id="WP_158344786.1">
    <property type="nucleotide sequence ID" value="NZ_AP019379.1"/>
</dbReference>
<gene>
    <name evidence="14 18" type="primary">rnhB</name>
    <name evidence="18" type="ORF">BUCNMO_186</name>
</gene>
<sequence length="194" mass="21918">MLNKKYPVLYLTAGLDEVGRGALVGNVVAGAVILDNSKLIQGLKDSKKLSYNKRTKLSVIIKLKALSWSIGIASSREIDFLNISNATKLAMKRAIFNLSIQPNFIFLDGKFKLNINMPCLSIIRGDNIISEIKAASIIAKDYRDREMLKLHNIFPKYKFNKNKGYPTSHHLKMIRNYGITKFHRSSFAPISKMQ</sequence>
<evidence type="ECO:0000256" key="6">
    <source>
        <dbReference type="ARBA" id="ARBA00012180"/>
    </source>
</evidence>
<dbReference type="GO" id="GO:0032299">
    <property type="term" value="C:ribonuclease H2 complex"/>
    <property type="evidence" value="ECO:0007669"/>
    <property type="project" value="TreeGrafter"/>
</dbReference>
<evidence type="ECO:0000256" key="4">
    <source>
        <dbReference type="ARBA" id="ARBA00004496"/>
    </source>
</evidence>
<comment type="function">
    <text evidence="3 14 16">Endonuclease that specifically degrades the RNA of RNA-DNA hybrids.</text>
</comment>
<evidence type="ECO:0000256" key="5">
    <source>
        <dbReference type="ARBA" id="ARBA00007383"/>
    </source>
</evidence>
<dbReference type="GO" id="GO:0003723">
    <property type="term" value="F:RNA binding"/>
    <property type="evidence" value="ECO:0007669"/>
    <property type="project" value="UniProtKB-UniRule"/>
</dbReference>
<keyword evidence="13 14" id="KW-0464">Manganese</keyword>
<evidence type="ECO:0000259" key="17">
    <source>
        <dbReference type="PROSITE" id="PS51975"/>
    </source>
</evidence>
<dbReference type="SUPFAM" id="SSF53098">
    <property type="entry name" value="Ribonuclease H-like"/>
    <property type="match status" value="1"/>
</dbReference>
<keyword evidence="12 14" id="KW-0378">Hydrolase</keyword>
<dbReference type="CDD" id="cd07182">
    <property type="entry name" value="RNase_HII_bacteria_HII_like"/>
    <property type="match status" value="1"/>
</dbReference>
<evidence type="ECO:0000256" key="9">
    <source>
        <dbReference type="ARBA" id="ARBA00022722"/>
    </source>
</evidence>
<protein>
    <recommendedName>
        <fullName evidence="7 14">Ribonuclease HII</fullName>
        <shortName evidence="14">RNase HII</shortName>
        <ecNumber evidence="6 14">3.1.26.4</ecNumber>
    </recommendedName>
</protein>
<name>A0A455TA43_9GAMM</name>
<evidence type="ECO:0000256" key="10">
    <source>
        <dbReference type="ARBA" id="ARBA00022723"/>
    </source>
</evidence>
<dbReference type="GO" id="GO:0043137">
    <property type="term" value="P:DNA replication, removal of RNA primer"/>
    <property type="evidence" value="ECO:0007669"/>
    <property type="project" value="TreeGrafter"/>
</dbReference>
<dbReference type="NCBIfam" id="NF000595">
    <property type="entry name" value="PRK00015.1-3"/>
    <property type="match status" value="1"/>
</dbReference>
<comment type="similarity">
    <text evidence="5 14 16">Belongs to the RNase HII family.</text>
</comment>
<comment type="cofactor">
    <cofactor evidence="2">
        <name>Mg(2+)</name>
        <dbReference type="ChEBI" id="CHEBI:18420"/>
    </cofactor>
</comment>
<dbReference type="InterPro" id="IPR036397">
    <property type="entry name" value="RNaseH_sf"/>
</dbReference>
<comment type="subcellular location">
    <subcellularLocation>
        <location evidence="4 14">Cytoplasm</location>
    </subcellularLocation>
</comment>
<dbReference type="EC" id="3.1.26.4" evidence="6 14"/>
<dbReference type="Pfam" id="PF01351">
    <property type="entry name" value="RNase_HII"/>
    <property type="match status" value="1"/>
</dbReference>
<feature type="binding site" evidence="14 15">
    <location>
        <position position="108"/>
    </location>
    <ligand>
        <name>a divalent metal cation</name>
        <dbReference type="ChEBI" id="CHEBI:60240"/>
    </ligand>
</feature>
<dbReference type="Gene3D" id="3.30.420.10">
    <property type="entry name" value="Ribonuclease H-like superfamily/Ribonuclease H"/>
    <property type="match status" value="1"/>
</dbReference>
<dbReference type="GO" id="GO:0005737">
    <property type="term" value="C:cytoplasm"/>
    <property type="evidence" value="ECO:0007669"/>
    <property type="project" value="UniProtKB-SubCell"/>
</dbReference>
<keyword evidence="9 14" id="KW-0540">Nuclease</keyword>
<evidence type="ECO:0000256" key="16">
    <source>
        <dbReference type="RuleBase" id="RU003515"/>
    </source>
</evidence>
<dbReference type="PANTHER" id="PTHR10954:SF18">
    <property type="entry name" value="RIBONUCLEASE HII"/>
    <property type="match status" value="1"/>
</dbReference>
<dbReference type="PANTHER" id="PTHR10954">
    <property type="entry name" value="RIBONUCLEASE H2 SUBUNIT A"/>
    <property type="match status" value="1"/>
</dbReference>
<keyword evidence="10 14" id="KW-0479">Metal-binding</keyword>
<reference evidence="18 19" key="1">
    <citation type="journal article" date="2019" name="Proc. Natl. Acad. Sci. U.S.A.">
        <title>Exaggeration and cooption of innate immunity for social defense.</title>
        <authorList>
            <person name="Kutsukake M."/>
            <person name="Moriyama M."/>
            <person name="Shigenobu S."/>
            <person name="Meng X.-Y."/>
            <person name="Nikoh N."/>
            <person name="Noda C."/>
            <person name="Kobayashi S."/>
            <person name="Fukatsu T."/>
        </authorList>
    </citation>
    <scope>NUCLEOTIDE SEQUENCE [LARGE SCALE GENOMIC DNA]</scope>
    <source>
        <strain evidence="18 19">Nmo</strain>
    </source>
</reference>
<evidence type="ECO:0000256" key="15">
    <source>
        <dbReference type="PROSITE-ProRule" id="PRU01319"/>
    </source>
</evidence>
<dbReference type="GO" id="GO:0004523">
    <property type="term" value="F:RNA-DNA hybrid ribonuclease activity"/>
    <property type="evidence" value="ECO:0007669"/>
    <property type="project" value="UniProtKB-UniRule"/>
</dbReference>
<evidence type="ECO:0000313" key="19">
    <source>
        <dbReference type="Proteomes" id="UP000317544"/>
    </source>
</evidence>
<dbReference type="InterPro" id="IPR012337">
    <property type="entry name" value="RNaseH-like_sf"/>
</dbReference>
<dbReference type="PROSITE" id="PS51975">
    <property type="entry name" value="RNASE_H_2"/>
    <property type="match status" value="1"/>
</dbReference>
<evidence type="ECO:0000256" key="3">
    <source>
        <dbReference type="ARBA" id="ARBA00004065"/>
    </source>
</evidence>
<evidence type="ECO:0000256" key="8">
    <source>
        <dbReference type="ARBA" id="ARBA00022490"/>
    </source>
</evidence>
<dbReference type="AlphaFoldDB" id="A0A455TA43"/>
<dbReference type="Proteomes" id="UP000317544">
    <property type="component" value="Chromosome"/>
</dbReference>
<keyword evidence="8 14" id="KW-0963">Cytoplasm</keyword>
<evidence type="ECO:0000256" key="11">
    <source>
        <dbReference type="ARBA" id="ARBA00022759"/>
    </source>
</evidence>
<evidence type="ECO:0000256" key="1">
    <source>
        <dbReference type="ARBA" id="ARBA00000077"/>
    </source>
</evidence>
<comment type="catalytic activity">
    <reaction evidence="1 14 15 16">
        <text>Endonucleolytic cleavage to 5'-phosphomonoester.</text>
        <dbReference type="EC" id="3.1.26.4"/>
    </reaction>
</comment>
<evidence type="ECO:0000256" key="2">
    <source>
        <dbReference type="ARBA" id="ARBA00001946"/>
    </source>
</evidence>
<organism evidence="18 19">
    <name type="scientific">Buchnera aphidicola</name>
    <name type="common">Nipponaphis monzeni</name>
    <dbReference type="NCBI Taxonomy" id="2495405"/>
    <lineage>
        <taxon>Bacteria</taxon>
        <taxon>Pseudomonadati</taxon>
        <taxon>Pseudomonadota</taxon>
        <taxon>Gammaproteobacteria</taxon>
        <taxon>Enterobacterales</taxon>
        <taxon>Erwiniaceae</taxon>
        <taxon>Buchnera</taxon>
    </lineage>
</organism>